<protein>
    <submittedName>
        <fullName evidence="2">Uncharacterized protein</fullName>
    </submittedName>
</protein>
<dbReference type="AlphaFoldDB" id="A0A8X6X0R4"/>
<dbReference type="EMBL" id="BMAV01004441">
    <property type="protein sequence ID" value="GFY44857.1"/>
    <property type="molecule type" value="Genomic_DNA"/>
</dbReference>
<evidence type="ECO:0000313" key="2">
    <source>
        <dbReference type="EMBL" id="GFY44857.1"/>
    </source>
</evidence>
<name>A0A8X6X0R4_9ARAC</name>
<reference evidence="2" key="1">
    <citation type="submission" date="2020-08" db="EMBL/GenBank/DDBJ databases">
        <title>Multicomponent nature underlies the extraordinary mechanical properties of spider dragline silk.</title>
        <authorList>
            <person name="Kono N."/>
            <person name="Nakamura H."/>
            <person name="Mori M."/>
            <person name="Yoshida Y."/>
            <person name="Ohtoshi R."/>
            <person name="Malay A.D."/>
            <person name="Moran D.A.P."/>
            <person name="Tomita M."/>
            <person name="Numata K."/>
            <person name="Arakawa K."/>
        </authorList>
    </citation>
    <scope>NUCLEOTIDE SEQUENCE</scope>
</reference>
<evidence type="ECO:0000256" key="1">
    <source>
        <dbReference type="SAM" id="MobiDB-lite"/>
    </source>
</evidence>
<feature type="region of interest" description="Disordered" evidence="1">
    <location>
        <begin position="84"/>
        <end position="103"/>
    </location>
</feature>
<proteinExistence type="predicted"/>
<dbReference type="OrthoDB" id="10547985at2759"/>
<dbReference type="Proteomes" id="UP000886998">
    <property type="component" value="Unassembled WGS sequence"/>
</dbReference>
<sequence length="103" mass="11520">MPNNSNFEIGSYNKDFHFIPNATTDTSSDNTTGENDLIDKVGCEEDEKELIDIFHPNLAFLSNNSNLEMGFYNEAFEFTPTPTIASPDKHIDKNVNENAAKSD</sequence>
<organism evidence="2 3">
    <name type="scientific">Trichonephila inaurata madagascariensis</name>
    <dbReference type="NCBI Taxonomy" id="2747483"/>
    <lineage>
        <taxon>Eukaryota</taxon>
        <taxon>Metazoa</taxon>
        <taxon>Ecdysozoa</taxon>
        <taxon>Arthropoda</taxon>
        <taxon>Chelicerata</taxon>
        <taxon>Arachnida</taxon>
        <taxon>Araneae</taxon>
        <taxon>Araneomorphae</taxon>
        <taxon>Entelegynae</taxon>
        <taxon>Araneoidea</taxon>
        <taxon>Nephilidae</taxon>
        <taxon>Trichonephila</taxon>
        <taxon>Trichonephila inaurata</taxon>
    </lineage>
</organism>
<comment type="caution">
    <text evidence="2">The sequence shown here is derived from an EMBL/GenBank/DDBJ whole genome shotgun (WGS) entry which is preliminary data.</text>
</comment>
<keyword evidence="3" id="KW-1185">Reference proteome</keyword>
<accession>A0A8X6X0R4</accession>
<feature type="compositionally biased region" description="Basic and acidic residues" evidence="1">
    <location>
        <begin position="87"/>
        <end position="103"/>
    </location>
</feature>
<gene>
    <name evidence="2" type="ORF">TNIN_260361</name>
</gene>
<evidence type="ECO:0000313" key="3">
    <source>
        <dbReference type="Proteomes" id="UP000886998"/>
    </source>
</evidence>